<dbReference type="AlphaFoldDB" id="A0A2K8UMB2"/>
<dbReference type="EMBL" id="JAUUUS010000108">
    <property type="protein sequence ID" value="MDP1447612.1"/>
    <property type="molecule type" value="Genomic_DNA"/>
</dbReference>
<protein>
    <recommendedName>
        <fullName evidence="5">Lipoprotein</fullName>
    </recommendedName>
</protein>
<dbReference type="RefSeq" id="WP_005105298.1">
    <property type="nucleotide sequence ID" value="NZ_CABIYT010000033.1"/>
</dbReference>
<dbReference type="PROSITE" id="PS51257">
    <property type="entry name" value="PROKAR_LIPOPROTEIN"/>
    <property type="match status" value="1"/>
</dbReference>
<evidence type="ECO:0000313" key="2">
    <source>
        <dbReference type="EMBL" id="MDP1447612.1"/>
    </source>
</evidence>
<proteinExistence type="predicted"/>
<dbReference type="EMBL" id="CP054803">
    <property type="protein sequence ID" value="QKU19973.1"/>
    <property type="molecule type" value="Genomic_DNA"/>
</dbReference>
<reference evidence="3 4" key="1">
    <citation type="submission" date="2019-11" db="EMBL/GenBank/DDBJ databases">
        <title>FDA dAtabase for Regulatory Grade micrObial Sequences (FDA-ARGOS): Supporting development and validation of Infectious Disease Dx tests.</title>
        <authorList>
            <person name="Patel R."/>
            <person name="Rucinski S."/>
            <person name="Tallon L."/>
            <person name="Sadzewicz L."/>
            <person name="Vavikolanu K."/>
            <person name="Mehta A."/>
            <person name="Aluvathingal J."/>
            <person name="Nadendla S."/>
            <person name="Nandy P."/>
            <person name="Geyer C."/>
            <person name="Yan Y."/>
            <person name="Sichtig H."/>
        </authorList>
    </citation>
    <scope>NUCLEOTIDE SEQUENCE [LARGE SCALE GENOMIC DNA]</scope>
    <source>
        <strain evidence="3 4">FDAARGOS_557</strain>
    </source>
</reference>
<evidence type="ECO:0000256" key="1">
    <source>
        <dbReference type="SAM" id="MobiDB-lite"/>
    </source>
</evidence>
<accession>A0A2K8UMB2</accession>
<feature type="region of interest" description="Disordered" evidence="1">
    <location>
        <begin position="24"/>
        <end position="65"/>
    </location>
</feature>
<name>A0A2K8UMB2_ACILW</name>
<dbReference type="Proteomes" id="UP000509126">
    <property type="component" value="Chromosome"/>
</dbReference>
<feature type="compositionally biased region" description="Basic and acidic residues" evidence="1">
    <location>
        <begin position="54"/>
        <end position="65"/>
    </location>
</feature>
<evidence type="ECO:0000313" key="4">
    <source>
        <dbReference type="Proteomes" id="UP000509126"/>
    </source>
</evidence>
<evidence type="ECO:0000313" key="3">
    <source>
        <dbReference type="EMBL" id="QKU19973.1"/>
    </source>
</evidence>
<gene>
    <name evidence="3" type="ORF">FOB19_01035</name>
    <name evidence="2" type="ORF">Q8G51_07270</name>
</gene>
<dbReference type="Proteomes" id="UP001242129">
    <property type="component" value="Unassembled WGS sequence"/>
</dbReference>
<evidence type="ECO:0008006" key="5">
    <source>
        <dbReference type="Google" id="ProtNLM"/>
    </source>
</evidence>
<sequence>MKQWLCAISLLGVFGLTACDWGNNREDDERSVLNQDRDEDNGRYNDRDGDDDDRDHRGNRDDDDD</sequence>
<organism evidence="3 4">
    <name type="scientific">Acinetobacter lwoffii</name>
    <dbReference type="NCBI Taxonomy" id="28090"/>
    <lineage>
        <taxon>Bacteria</taxon>
        <taxon>Pseudomonadati</taxon>
        <taxon>Pseudomonadota</taxon>
        <taxon>Gammaproteobacteria</taxon>
        <taxon>Moraxellales</taxon>
        <taxon>Moraxellaceae</taxon>
        <taxon>Acinetobacter</taxon>
    </lineage>
</organism>
<reference evidence="2" key="2">
    <citation type="submission" date="2023-07" db="EMBL/GenBank/DDBJ databases">
        <title>Dynamics of blaOXA-23 gene transmission in Acinetobacter spp. from contaminated veterinary surfaces.</title>
        <authorList>
            <person name="Moreira Da Silva J."/>
            <person name="Menezes J."/>
            <person name="Fernandes L."/>
            <person name="Marques C."/>
            <person name="Amaral A."/>
            <person name="Timofte D."/>
            <person name="Pomba C."/>
        </authorList>
    </citation>
    <scope>NUCLEOTIDE SEQUENCE</scope>
    <source>
        <strain evidence="2">CMVB11Z4A1</strain>
    </source>
</reference>